<keyword evidence="2" id="KW-0812">Transmembrane</keyword>
<proteinExistence type="predicted"/>
<evidence type="ECO:0000256" key="1">
    <source>
        <dbReference type="SAM" id="MobiDB-lite"/>
    </source>
</evidence>
<dbReference type="RefSeq" id="WP_098509614.1">
    <property type="nucleotide sequence ID" value="NZ_JBIAKZ010000007.1"/>
</dbReference>
<dbReference type="Proteomes" id="UP000243542">
    <property type="component" value="Unassembled WGS sequence"/>
</dbReference>
<keyword evidence="2" id="KW-1133">Transmembrane helix</keyword>
<keyword evidence="4" id="KW-1185">Reference proteome</keyword>
<dbReference type="EMBL" id="PDJK01000001">
    <property type="protein sequence ID" value="PFG56943.1"/>
    <property type="molecule type" value="Genomic_DNA"/>
</dbReference>
<feature type="transmembrane region" description="Helical" evidence="2">
    <location>
        <begin position="174"/>
        <end position="195"/>
    </location>
</feature>
<sequence length="409" mass="43277">MSWNQEIRENKAAKAEQKRLDQAAATGDDIARMHAAGEEARKDREAAATLAATAKATRLAEREKRRTKRAQWWAKVRGAAAAHVVDVLIYAIALVSFAMAAPAMAGYGAEVYASALGGLLPLITELGMWAFAVAVLLSRVRTPARPVWGLQVGVWVFGVVAFAANAVHGLARGWAAGVVMGVVSVAGVIAHQLAIASPPRSRTERDAARIQRTASVKAAAAARAAVRHADALIDRDGHARLTYTPGTYRLRRFGGLGRARLIALAPDPDVPGVPDALDAEIQALLDLATPGGTAAEAGEPLHRGTVATVEPPAPGPETDVPAVGGDDTPAGGTGKTRRRPAPKRTTIPEPKRRSFTQLQAEFEQAVRNRPAGFDPTNAESIRRTLECGKKPASELRNGYLTRRGEPGTD</sequence>
<dbReference type="AlphaFoldDB" id="A0A2A9G1A2"/>
<keyword evidence="2" id="KW-0472">Membrane</keyword>
<gene>
    <name evidence="3" type="ORF">ATK36_0479</name>
</gene>
<feature type="region of interest" description="Disordered" evidence="1">
    <location>
        <begin position="291"/>
        <end position="409"/>
    </location>
</feature>
<feature type="transmembrane region" description="Helical" evidence="2">
    <location>
        <begin position="111"/>
        <end position="136"/>
    </location>
</feature>
<accession>A0A2A9G1A2</accession>
<evidence type="ECO:0008006" key="5">
    <source>
        <dbReference type="Google" id="ProtNLM"/>
    </source>
</evidence>
<evidence type="ECO:0000256" key="2">
    <source>
        <dbReference type="SAM" id="Phobius"/>
    </source>
</evidence>
<feature type="transmembrane region" description="Helical" evidence="2">
    <location>
        <begin position="148"/>
        <end position="168"/>
    </location>
</feature>
<protein>
    <recommendedName>
        <fullName evidence="5">DUF2637 domain-containing protein</fullName>
    </recommendedName>
</protein>
<feature type="transmembrane region" description="Helical" evidence="2">
    <location>
        <begin position="87"/>
        <end position="105"/>
    </location>
</feature>
<feature type="compositionally biased region" description="Basic and acidic residues" evidence="1">
    <location>
        <begin position="29"/>
        <end position="39"/>
    </location>
</feature>
<organism evidence="3 4">
    <name type="scientific">Amycolatopsis sulphurea</name>
    <dbReference type="NCBI Taxonomy" id="76022"/>
    <lineage>
        <taxon>Bacteria</taxon>
        <taxon>Bacillati</taxon>
        <taxon>Actinomycetota</taxon>
        <taxon>Actinomycetes</taxon>
        <taxon>Pseudonocardiales</taxon>
        <taxon>Pseudonocardiaceae</taxon>
        <taxon>Amycolatopsis</taxon>
    </lineage>
</organism>
<comment type="caution">
    <text evidence="3">The sequence shown here is derived from an EMBL/GenBank/DDBJ whole genome shotgun (WGS) entry which is preliminary data.</text>
</comment>
<evidence type="ECO:0000313" key="4">
    <source>
        <dbReference type="Proteomes" id="UP000243542"/>
    </source>
</evidence>
<feature type="compositionally biased region" description="Basic and acidic residues" evidence="1">
    <location>
        <begin position="380"/>
        <end position="393"/>
    </location>
</feature>
<reference evidence="3 4" key="1">
    <citation type="submission" date="2017-10" db="EMBL/GenBank/DDBJ databases">
        <title>Sequencing the genomes of 1000 actinobacteria strains.</title>
        <authorList>
            <person name="Klenk H.-P."/>
        </authorList>
    </citation>
    <scope>NUCLEOTIDE SEQUENCE [LARGE SCALE GENOMIC DNA]</scope>
    <source>
        <strain evidence="3 4">DSM 46092</strain>
    </source>
</reference>
<feature type="region of interest" description="Disordered" evidence="1">
    <location>
        <begin position="1"/>
        <end position="39"/>
    </location>
</feature>
<name>A0A2A9G1A2_9PSEU</name>
<evidence type="ECO:0000313" key="3">
    <source>
        <dbReference type="EMBL" id="PFG56943.1"/>
    </source>
</evidence>
<feature type="compositionally biased region" description="Basic and acidic residues" evidence="1">
    <location>
        <begin position="1"/>
        <end position="21"/>
    </location>
</feature>